<dbReference type="EMBL" id="FQ790270">
    <property type="protein sequence ID" value="CCD44239.1"/>
    <property type="molecule type" value="Genomic_DNA"/>
</dbReference>
<sequence>MDYELTPSSFSSTATFVVSIVSIFLVSNSALFDESMADEGASIFLGKAVRYPRGESWILDPCIRSRNGKHQCRRWIDGFSAAAYQTTDVIGGKEYGAALERHEI</sequence>
<gene>
    <name evidence="2" type="ORF">BofuT4_P058190.1</name>
</gene>
<dbReference type="Proteomes" id="UP000008177">
    <property type="component" value="Unplaced contigs"/>
</dbReference>
<evidence type="ECO:0000313" key="3">
    <source>
        <dbReference type="Proteomes" id="UP000008177"/>
    </source>
</evidence>
<keyword evidence="1" id="KW-0472">Membrane</keyword>
<organism evidence="2 3">
    <name type="scientific">Botryotinia fuckeliana (strain T4)</name>
    <name type="common">Noble rot fungus</name>
    <name type="synonym">Botrytis cinerea</name>
    <dbReference type="NCBI Taxonomy" id="999810"/>
    <lineage>
        <taxon>Eukaryota</taxon>
        <taxon>Fungi</taxon>
        <taxon>Dikarya</taxon>
        <taxon>Ascomycota</taxon>
        <taxon>Pezizomycotina</taxon>
        <taxon>Leotiomycetes</taxon>
        <taxon>Helotiales</taxon>
        <taxon>Sclerotiniaceae</taxon>
        <taxon>Botrytis</taxon>
    </lineage>
</organism>
<feature type="transmembrane region" description="Helical" evidence="1">
    <location>
        <begin position="12"/>
        <end position="32"/>
    </location>
</feature>
<dbReference type="InParanoid" id="G2XUR9"/>
<evidence type="ECO:0000313" key="2">
    <source>
        <dbReference type="EMBL" id="CCD44239.1"/>
    </source>
</evidence>
<keyword evidence="1" id="KW-1133">Transmembrane helix</keyword>
<dbReference type="AlphaFoldDB" id="G2XUR9"/>
<proteinExistence type="predicted"/>
<reference evidence="3" key="1">
    <citation type="journal article" date="2011" name="PLoS Genet.">
        <title>Genomic analysis of the necrotrophic fungal pathogens Sclerotinia sclerotiorum and Botrytis cinerea.</title>
        <authorList>
            <person name="Amselem J."/>
            <person name="Cuomo C.A."/>
            <person name="van Kan J.A."/>
            <person name="Viaud M."/>
            <person name="Benito E.P."/>
            <person name="Couloux A."/>
            <person name="Coutinho P.M."/>
            <person name="de Vries R.P."/>
            <person name="Dyer P.S."/>
            <person name="Fillinger S."/>
            <person name="Fournier E."/>
            <person name="Gout L."/>
            <person name="Hahn M."/>
            <person name="Kohn L."/>
            <person name="Lapalu N."/>
            <person name="Plummer K.M."/>
            <person name="Pradier J.M."/>
            <person name="Quevillon E."/>
            <person name="Sharon A."/>
            <person name="Simon A."/>
            <person name="ten Have A."/>
            <person name="Tudzynski B."/>
            <person name="Tudzynski P."/>
            <person name="Wincker P."/>
            <person name="Andrew M."/>
            <person name="Anthouard V."/>
            <person name="Beever R.E."/>
            <person name="Beffa R."/>
            <person name="Benoit I."/>
            <person name="Bouzid O."/>
            <person name="Brault B."/>
            <person name="Chen Z."/>
            <person name="Choquer M."/>
            <person name="Collemare J."/>
            <person name="Cotton P."/>
            <person name="Danchin E.G."/>
            <person name="Da Silva C."/>
            <person name="Gautier A."/>
            <person name="Giraud C."/>
            <person name="Giraud T."/>
            <person name="Gonzalez C."/>
            <person name="Grossetete S."/>
            <person name="Guldener U."/>
            <person name="Henrissat B."/>
            <person name="Howlett B.J."/>
            <person name="Kodira C."/>
            <person name="Kretschmer M."/>
            <person name="Lappartient A."/>
            <person name="Leroch M."/>
            <person name="Levis C."/>
            <person name="Mauceli E."/>
            <person name="Neuveglise C."/>
            <person name="Oeser B."/>
            <person name="Pearson M."/>
            <person name="Poulain J."/>
            <person name="Poussereau N."/>
            <person name="Quesneville H."/>
            <person name="Rascle C."/>
            <person name="Schumacher J."/>
            <person name="Segurens B."/>
            <person name="Sexton A."/>
            <person name="Silva E."/>
            <person name="Sirven C."/>
            <person name="Soanes D.M."/>
            <person name="Talbot N.J."/>
            <person name="Templeton M."/>
            <person name="Yandava C."/>
            <person name="Yarden O."/>
            <person name="Zeng Q."/>
            <person name="Rollins J.A."/>
            <person name="Lebrun M.H."/>
            <person name="Dickman M."/>
        </authorList>
    </citation>
    <scope>NUCLEOTIDE SEQUENCE [LARGE SCALE GENOMIC DNA]</scope>
    <source>
        <strain evidence="3">T4</strain>
    </source>
</reference>
<keyword evidence="1" id="KW-0812">Transmembrane</keyword>
<protein>
    <submittedName>
        <fullName evidence="2">Uncharacterized protein</fullName>
    </submittedName>
</protein>
<accession>G2XUR9</accession>
<dbReference type="HOGENOM" id="CLU_2249693_0_0_1"/>
<evidence type="ECO:0000256" key="1">
    <source>
        <dbReference type="SAM" id="Phobius"/>
    </source>
</evidence>
<name>G2XUR9_BOTF4</name>